<sequence>MPRTKQTPRPKVEFEHDELTTPFTKARQTSIRIPDLRRDHLFNALFILDEVPATVLEKNRKLTGGYFLWLAENNLEALPQHDADGSAKPRISTDRVSSFIGKTVEDAFRFIATVPLENLVDRQFIAVLDHRLYKEKDWLVIYRIDAEGEITSIPCKAEFICMQLHGYQNHNWPTFMDDWLRKGKPVFHPDQAGAEEALSSSPLLTKLFLKPGND</sequence>
<protein>
    <submittedName>
        <fullName evidence="1">Uncharacterized protein</fullName>
    </submittedName>
</protein>
<organism evidence="1 2">
    <name type="scientific">Aureobasidium mustum</name>
    <dbReference type="NCBI Taxonomy" id="2773714"/>
    <lineage>
        <taxon>Eukaryota</taxon>
        <taxon>Fungi</taxon>
        <taxon>Dikarya</taxon>
        <taxon>Ascomycota</taxon>
        <taxon>Pezizomycotina</taxon>
        <taxon>Dothideomycetes</taxon>
        <taxon>Dothideomycetidae</taxon>
        <taxon>Dothideales</taxon>
        <taxon>Saccotheciaceae</taxon>
        <taxon>Aureobasidium</taxon>
    </lineage>
</organism>
<comment type="caution">
    <text evidence="1">The sequence shown here is derived from an EMBL/GenBank/DDBJ whole genome shotgun (WGS) entry which is preliminary data.</text>
</comment>
<keyword evidence="2" id="KW-1185">Reference proteome</keyword>
<evidence type="ECO:0000313" key="2">
    <source>
        <dbReference type="Proteomes" id="UP000714618"/>
    </source>
</evidence>
<dbReference type="OrthoDB" id="3832929at2759"/>
<accession>A0A9N8JYT8</accession>
<gene>
    <name evidence="1" type="ORF">AWRI4233_LOCUS6180</name>
</gene>
<dbReference type="EMBL" id="CAIJEO010000008">
    <property type="protein sequence ID" value="CAD0097356.1"/>
    <property type="molecule type" value="Genomic_DNA"/>
</dbReference>
<dbReference type="AlphaFoldDB" id="A0A9N8JYT8"/>
<reference evidence="1" key="1">
    <citation type="submission" date="2020-06" db="EMBL/GenBank/DDBJ databases">
        <authorList>
            <person name="Onetto C."/>
        </authorList>
    </citation>
    <scope>NUCLEOTIDE SEQUENCE</scope>
</reference>
<name>A0A9N8JYT8_9PEZI</name>
<proteinExistence type="predicted"/>
<evidence type="ECO:0000313" key="1">
    <source>
        <dbReference type="EMBL" id="CAD0097356.1"/>
    </source>
</evidence>
<dbReference type="Proteomes" id="UP000714618">
    <property type="component" value="Unassembled WGS sequence"/>
</dbReference>